<dbReference type="STRING" id="1108595.BKX93_05950"/>
<evidence type="ECO:0000313" key="2">
    <source>
        <dbReference type="Proteomes" id="UP000178776"/>
    </source>
</evidence>
<dbReference type="KEGG" id="cvc:BKX93_05950"/>
<proteinExistence type="predicted"/>
<name>A0A1D9LE99_9NEIS</name>
<protein>
    <submittedName>
        <fullName evidence="1">Phosphoribosyl-ATP pyrophosphohydrolase</fullName>
    </submittedName>
</protein>
<dbReference type="InterPro" id="IPR023292">
    <property type="entry name" value="NTP_PyroPHydrolase-like_dom_sf"/>
</dbReference>
<accession>A0A1D9LE99</accession>
<dbReference type="Gene3D" id="1.10.3420.10">
    <property type="entry name" value="putative ntp pyrophosphohydrolase like domain"/>
    <property type="match status" value="1"/>
</dbReference>
<dbReference type="InterPro" id="IPR021130">
    <property type="entry name" value="PRib-ATP_PPHydrolase-like"/>
</dbReference>
<dbReference type="GeneID" id="68840748"/>
<dbReference type="Pfam" id="PF01503">
    <property type="entry name" value="PRA-PH"/>
    <property type="match status" value="1"/>
</dbReference>
<sequence length="159" mass="17819">MSDLFRMRRDFMRRFDIPSPSRPEYQPEQLAMWQTMLDEELEELRQALADYRALPAQSAEQQLQSRAELTAEAVDVLNVVCGLLLSQGLPLEAMCEAIHDANLRKCVDGQVVRRADGKVLKPEGWQPADKLGVIRGASTADAQTPGRACQPIAPRIEMD</sequence>
<organism evidence="1 2">
    <name type="scientific">Chromobacterium vaccinii</name>
    <dbReference type="NCBI Taxonomy" id="1108595"/>
    <lineage>
        <taxon>Bacteria</taxon>
        <taxon>Pseudomonadati</taxon>
        <taxon>Pseudomonadota</taxon>
        <taxon>Betaproteobacteria</taxon>
        <taxon>Neisseriales</taxon>
        <taxon>Chromobacteriaceae</taxon>
        <taxon>Chromobacterium</taxon>
    </lineage>
</organism>
<dbReference type="AlphaFoldDB" id="A0A1D9LE99"/>
<dbReference type="Proteomes" id="UP000178776">
    <property type="component" value="Chromosome"/>
</dbReference>
<keyword evidence="1" id="KW-0378">Hydrolase</keyword>
<dbReference type="CDD" id="cd11530">
    <property type="entry name" value="NTP-PPase_DR2231_like"/>
    <property type="match status" value="1"/>
</dbReference>
<dbReference type="RefSeq" id="WP_046158435.1">
    <property type="nucleotide sequence ID" value="NZ_CP017707.1"/>
</dbReference>
<evidence type="ECO:0000313" key="1">
    <source>
        <dbReference type="EMBL" id="AOZ49588.1"/>
    </source>
</evidence>
<gene>
    <name evidence="1" type="ORF">BKX93_05950</name>
</gene>
<dbReference type="EMBL" id="CP017707">
    <property type="protein sequence ID" value="AOZ49588.1"/>
    <property type="molecule type" value="Genomic_DNA"/>
</dbReference>
<dbReference type="GO" id="GO:0016787">
    <property type="term" value="F:hydrolase activity"/>
    <property type="evidence" value="ECO:0007669"/>
    <property type="project" value="UniProtKB-KW"/>
</dbReference>
<reference evidence="1 2" key="1">
    <citation type="submission" date="2016-10" db="EMBL/GenBank/DDBJ databases">
        <title>Chromobacterium muskegensis sp. nov., an insecticidal bacterium isolated from Sphagnum bogs.</title>
        <authorList>
            <person name="Sparks M.E."/>
            <person name="Blackburn M.B."/>
            <person name="Gundersen-Rindal D.E."/>
            <person name="Mitchell A."/>
            <person name="Farrar R."/>
            <person name="Kuhar D."/>
        </authorList>
    </citation>
    <scope>NUCLEOTIDE SEQUENCE [LARGE SCALE GENOMIC DNA]</scope>
    <source>
        <strain evidence="1 2">21-1</strain>
    </source>
</reference>
<dbReference type="InterPro" id="IPR033653">
    <property type="entry name" value="NTP-PPase_DR2231-like"/>
</dbReference>